<dbReference type="RefSeq" id="WP_208233361.1">
    <property type="nucleotide sequence ID" value="NZ_JAGEVG010000008.1"/>
</dbReference>
<sequence>MYYLKFLSLLVTSILVAQSDTSPTVGLKNLAPPNSPAFVLMDIAPSNIIVPDNIQAFSIQTINAFSGNGKDGLGNNNYAVEFQPYWYVKREKMNFFKYNNLKTDKPEGEHISANDYTRYNIFGDAWKKASVSLALMNGIFDVFEVPQSYVSVGARTRLLSVKSKNQLADIKSQYTSYEQFMSSPEVIAIFANPSLSLSEINTAITSLEGYQTIVQNFEQSLQRKPFFALDVAVAYSHFMGDKSQDMDDAFGRLGVWATGDLAFYTPTIGKQSHVHVYGVFRYLRDGLNLDPDSGDLRIENATDYGAKIALELDKLSFGYEYIARDSENNNEERSIGSIRYKISEAFTINGGFGKNFRSEGSTVALFGIQWGLDFDSSVVLDPNK</sequence>
<evidence type="ECO:0000313" key="2">
    <source>
        <dbReference type="EMBL" id="MBO3098217.1"/>
    </source>
</evidence>
<dbReference type="EMBL" id="JAGEVG010000008">
    <property type="protein sequence ID" value="MBO3098217.1"/>
    <property type="molecule type" value="Genomic_DNA"/>
</dbReference>
<dbReference type="Proteomes" id="UP000681315">
    <property type="component" value="Unassembled WGS sequence"/>
</dbReference>
<name>A0ABS3SR85_9FLAO</name>
<keyword evidence="3" id="KW-1185">Reference proteome</keyword>
<keyword evidence="1" id="KW-0732">Signal</keyword>
<evidence type="ECO:0008006" key="4">
    <source>
        <dbReference type="Google" id="ProtNLM"/>
    </source>
</evidence>
<gene>
    <name evidence="2" type="ORF">J4051_08060</name>
</gene>
<protein>
    <recommendedName>
        <fullName evidence="4">DUF5723 domain-containing protein</fullName>
    </recommendedName>
</protein>
<reference evidence="2 3" key="1">
    <citation type="submission" date="2021-03" db="EMBL/GenBank/DDBJ databases">
        <title>Gelidibacter sp. nov., isolated from costal sediment.</title>
        <authorList>
            <person name="Lun K.-Y."/>
        </authorList>
    </citation>
    <scope>NUCLEOTIDE SEQUENCE [LARGE SCALE GENOMIC DNA]</scope>
    <source>
        <strain evidence="2 3">DF109</strain>
    </source>
</reference>
<accession>A0ABS3SR85</accession>
<feature type="signal peptide" evidence="1">
    <location>
        <begin position="1"/>
        <end position="17"/>
    </location>
</feature>
<evidence type="ECO:0000313" key="3">
    <source>
        <dbReference type="Proteomes" id="UP000681315"/>
    </source>
</evidence>
<comment type="caution">
    <text evidence="2">The sequence shown here is derived from an EMBL/GenBank/DDBJ whole genome shotgun (WGS) entry which is preliminary data.</text>
</comment>
<evidence type="ECO:0000256" key="1">
    <source>
        <dbReference type="SAM" id="SignalP"/>
    </source>
</evidence>
<feature type="chain" id="PRO_5047329644" description="DUF5723 domain-containing protein" evidence="1">
    <location>
        <begin position="18"/>
        <end position="384"/>
    </location>
</feature>
<proteinExistence type="predicted"/>
<organism evidence="2 3">
    <name type="scientific">Gelidibacter pelagius</name>
    <dbReference type="NCBI Taxonomy" id="2819985"/>
    <lineage>
        <taxon>Bacteria</taxon>
        <taxon>Pseudomonadati</taxon>
        <taxon>Bacteroidota</taxon>
        <taxon>Flavobacteriia</taxon>
        <taxon>Flavobacteriales</taxon>
        <taxon>Flavobacteriaceae</taxon>
        <taxon>Gelidibacter</taxon>
    </lineage>
</organism>